<comment type="caution">
    <text evidence="1">The sequence shown here is derived from an EMBL/GenBank/DDBJ whole genome shotgun (WGS) entry which is preliminary data.</text>
</comment>
<accession>A0A139GUG6</accession>
<dbReference type="Proteomes" id="UP000070133">
    <property type="component" value="Unassembled WGS sequence"/>
</dbReference>
<evidence type="ECO:0000313" key="1">
    <source>
        <dbReference type="EMBL" id="KXS93834.1"/>
    </source>
</evidence>
<organism evidence="1 2">
    <name type="scientific">Pseudocercospora eumusae</name>
    <dbReference type="NCBI Taxonomy" id="321146"/>
    <lineage>
        <taxon>Eukaryota</taxon>
        <taxon>Fungi</taxon>
        <taxon>Dikarya</taxon>
        <taxon>Ascomycota</taxon>
        <taxon>Pezizomycotina</taxon>
        <taxon>Dothideomycetes</taxon>
        <taxon>Dothideomycetidae</taxon>
        <taxon>Mycosphaerellales</taxon>
        <taxon>Mycosphaerellaceae</taxon>
        <taxon>Pseudocercospora</taxon>
    </lineage>
</organism>
<dbReference type="AlphaFoldDB" id="A0A139GUG6"/>
<keyword evidence="2" id="KW-1185">Reference proteome</keyword>
<reference evidence="1 2" key="1">
    <citation type="submission" date="2015-07" db="EMBL/GenBank/DDBJ databases">
        <title>Comparative genomics of the Sigatoka disease complex on banana suggests a link between parallel evolutionary changes in Pseudocercospora fijiensis and Pseudocercospora eumusae and increased virulence on the banana host.</title>
        <authorList>
            <person name="Chang T.-C."/>
            <person name="Salvucci A."/>
            <person name="Crous P.W."/>
            <person name="Stergiopoulos I."/>
        </authorList>
    </citation>
    <scope>NUCLEOTIDE SEQUENCE [LARGE SCALE GENOMIC DNA]</scope>
    <source>
        <strain evidence="1 2">CBS 114824</strain>
    </source>
</reference>
<name>A0A139GUG6_9PEZI</name>
<proteinExistence type="predicted"/>
<gene>
    <name evidence="1" type="ORF">AC578_8215</name>
</gene>
<evidence type="ECO:0000313" key="2">
    <source>
        <dbReference type="Proteomes" id="UP000070133"/>
    </source>
</evidence>
<dbReference type="EMBL" id="LFZN01000379">
    <property type="protein sequence ID" value="KXS93834.1"/>
    <property type="molecule type" value="Genomic_DNA"/>
</dbReference>
<protein>
    <submittedName>
        <fullName evidence="1">Uncharacterized protein</fullName>
    </submittedName>
</protein>
<sequence length="111" mass="12411">MVNTVSVSGLNASLLLEGAPDRICRVLQRLDRGQRTSRCIFRKLRYRDWQLYQRAVSAKLCSLLNMVTASSVKGLTQLWLGFLPIIDLAPYSQQASKLGPTTGEKQMQAVL</sequence>